<comment type="caution">
    <text evidence="3">The sequence shown here is derived from an EMBL/GenBank/DDBJ whole genome shotgun (WGS) entry which is preliminary data.</text>
</comment>
<organism evidence="3 4">
    <name type="scientific">Dechloromonas hankyongensis</name>
    <dbReference type="NCBI Taxonomy" id="2908002"/>
    <lineage>
        <taxon>Bacteria</taxon>
        <taxon>Pseudomonadati</taxon>
        <taxon>Pseudomonadota</taxon>
        <taxon>Betaproteobacteria</taxon>
        <taxon>Rhodocyclales</taxon>
        <taxon>Azonexaceae</taxon>
        <taxon>Dechloromonas</taxon>
    </lineage>
</organism>
<proteinExistence type="predicted"/>
<dbReference type="PROSITE" id="PS51257">
    <property type="entry name" value="PROKAR_LIPOPROTEIN"/>
    <property type="match status" value="1"/>
</dbReference>
<accession>A0ABS9K410</accession>
<feature type="chain" id="PRO_5045487884" description="Lipoprotein" evidence="2">
    <location>
        <begin position="18"/>
        <end position="67"/>
    </location>
</feature>
<protein>
    <recommendedName>
        <fullName evidence="5">Lipoprotein</fullName>
    </recommendedName>
</protein>
<dbReference type="Proteomes" id="UP001165384">
    <property type="component" value="Unassembled WGS sequence"/>
</dbReference>
<keyword evidence="4" id="KW-1185">Reference proteome</keyword>
<sequence length="67" mass="6994">MKSVAMLLVLGMLAACGVETASTAATSAALKKQELEQGRATVDKMQRDLEAVSKQAAQRSAQGDEAK</sequence>
<evidence type="ECO:0000313" key="3">
    <source>
        <dbReference type="EMBL" id="MCG2577893.1"/>
    </source>
</evidence>
<name>A0ABS9K410_9RHOO</name>
<evidence type="ECO:0008006" key="5">
    <source>
        <dbReference type="Google" id="ProtNLM"/>
    </source>
</evidence>
<dbReference type="EMBL" id="JAKLTN010000002">
    <property type="protein sequence ID" value="MCG2577893.1"/>
    <property type="molecule type" value="Genomic_DNA"/>
</dbReference>
<gene>
    <name evidence="3" type="ORF">LZ012_12920</name>
</gene>
<feature type="signal peptide" evidence="2">
    <location>
        <begin position="1"/>
        <end position="17"/>
    </location>
</feature>
<evidence type="ECO:0000256" key="2">
    <source>
        <dbReference type="SAM" id="SignalP"/>
    </source>
</evidence>
<evidence type="ECO:0000256" key="1">
    <source>
        <dbReference type="SAM" id="MobiDB-lite"/>
    </source>
</evidence>
<feature type="region of interest" description="Disordered" evidence="1">
    <location>
        <begin position="48"/>
        <end position="67"/>
    </location>
</feature>
<reference evidence="3" key="1">
    <citation type="submission" date="2022-01" db="EMBL/GenBank/DDBJ databases">
        <authorList>
            <person name="Jo J.-H."/>
            <person name="Im W.-T."/>
        </authorList>
    </citation>
    <scope>NUCLEOTIDE SEQUENCE</scope>
    <source>
        <strain evidence="3">XY25</strain>
    </source>
</reference>
<evidence type="ECO:0000313" key="4">
    <source>
        <dbReference type="Proteomes" id="UP001165384"/>
    </source>
</evidence>
<dbReference type="RefSeq" id="WP_275711223.1">
    <property type="nucleotide sequence ID" value="NZ_JAKLTN010000002.1"/>
</dbReference>
<keyword evidence="2" id="KW-0732">Signal</keyword>